<evidence type="ECO:0000256" key="5">
    <source>
        <dbReference type="SAM" id="MobiDB-lite"/>
    </source>
</evidence>
<dbReference type="FunFam" id="2.60.260.20:FF:000003">
    <property type="entry name" value="DnaJ subfamily A member 2"/>
    <property type="match status" value="1"/>
</dbReference>
<gene>
    <name evidence="7" type="ORF">CQW23_31176</name>
</gene>
<feature type="region of interest" description="Disordered" evidence="5">
    <location>
        <begin position="396"/>
        <end position="451"/>
    </location>
</feature>
<comment type="caution">
    <text evidence="7">The sequence shown here is derived from an EMBL/GenBank/DDBJ whole genome shotgun (WGS) entry which is preliminary data.</text>
</comment>
<evidence type="ECO:0000259" key="6">
    <source>
        <dbReference type="Pfam" id="PF01556"/>
    </source>
</evidence>
<sequence>MKHPYNECKGIGKTFSDQNRCLQCEGEKVIQEKKVLEVHMEKGMQNGQRVTFPSEANKVPKTITGDTVFVLQQKEHPKFKRKGDDHFVEHKLILAEDLYGFKFVLTHLDNRQLLIKSQPGKVVKPDQFKAINDKGKLMYQRPFMRVIWGRLLKGLVIFLCKLTLRAEFYCSTIMVFPYKSDIPRAVWNPPLTQRLQQLRKLLSLPMKVYPLAMGPDVHGTKRTGSIVNGVRVDVESITIDGNIIELEAQTEYKVEVDYNREDFDQENDTMVEYKDVAKLVQSVRVRQRAKRIYRYCGFYFSFQDIAYHDFFCKKPLPLSIFDTHYLHNMVGDTEFRKGKGMQLDQLIQHGSSLKETNLHIQPFDLDAIREAFRLRETTPIDVFLVFHSLKKGIPIVPGKSKSESKDKEKKHEKHKDKDKENEKEHKKHKHIHKDQSKDKDKEKKKDRIGYHDSGAELLSGWRTWRNMARPFGCSASST</sequence>
<evidence type="ECO:0000256" key="3">
    <source>
        <dbReference type="ARBA" id="ARBA00022771"/>
    </source>
</evidence>
<keyword evidence="1" id="KW-0479">Metal-binding</keyword>
<evidence type="ECO:0000256" key="4">
    <source>
        <dbReference type="ARBA" id="ARBA00022833"/>
    </source>
</evidence>
<organism evidence="7 8">
    <name type="scientific">Capsicum baccatum</name>
    <name type="common">Peruvian pepper</name>
    <dbReference type="NCBI Taxonomy" id="33114"/>
    <lineage>
        <taxon>Eukaryota</taxon>
        <taxon>Viridiplantae</taxon>
        <taxon>Streptophyta</taxon>
        <taxon>Embryophyta</taxon>
        <taxon>Tracheophyta</taxon>
        <taxon>Spermatophyta</taxon>
        <taxon>Magnoliopsida</taxon>
        <taxon>eudicotyledons</taxon>
        <taxon>Gunneridae</taxon>
        <taxon>Pentapetalae</taxon>
        <taxon>asterids</taxon>
        <taxon>lamiids</taxon>
        <taxon>Solanales</taxon>
        <taxon>Solanaceae</taxon>
        <taxon>Solanoideae</taxon>
        <taxon>Capsiceae</taxon>
        <taxon>Capsicum</taxon>
    </lineage>
</organism>
<keyword evidence="3" id="KW-0863">Zinc-finger</keyword>
<feature type="domain" description="Chaperone DnaJ C-terminal" evidence="6">
    <location>
        <begin position="29"/>
        <end position="135"/>
    </location>
</feature>
<dbReference type="Proteomes" id="UP000224567">
    <property type="component" value="Unassembled WGS sequence"/>
</dbReference>
<evidence type="ECO:0000256" key="1">
    <source>
        <dbReference type="ARBA" id="ARBA00022723"/>
    </source>
</evidence>
<keyword evidence="2" id="KW-0677">Repeat</keyword>
<dbReference type="OrthoDB" id="550424at2759"/>
<dbReference type="PANTHER" id="PTHR43888">
    <property type="entry name" value="DNAJ-LIKE-2, ISOFORM A-RELATED"/>
    <property type="match status" value="1"/>
</dbReference>
<dbReference type="GO" id="GO:0006457">
    <property type="term" value="P:protein folding"/>
    <property type="evidence" value="ECO:0007669"/>
    <property type="project" value="InterPro"/>
</dbReference>
<evidence type="ECO:0000256" key="2">
    <source>
        <dbReference type="ARBA" id="ARBA00022737"/>
    </source>
</evidence>
<dbReference type="Gene3D" id="2.60.260.20">
    <property type="entry name" value="Urease metallochaperone UreE, N-terminal domain"/>
    <property type="match status" value="2"/>
</dbReference>
<dbReference type="SUPFAM" id="SSF49493">
    <property type="entry name" value="HSP40/DnaJ peptide-binding domain"/>
    <property type="match status" value="2"/>
</dbReference>
<reference evidence="7 8" key="1">
    <citation type="journal article" date="2017" name="Genome Biol.">
        <title>New reference genome sequences of hot pepper reveal the massive evolution of plant disease-resistance genes by retroduplication.</title>
        <authorList>
            <person name="Kim S."/>
            <person name="Park J."/>
            <person name="Yeom S.I."/>
            <person name="Kim Y.M."/>
            <person name="Seo E."/>
            <person name="Kim K.T."/>
            <person name="Kim M.S."/>
            <person name="Lee J.M."/>
            <person name="Cheong K."/>
            <person name="Shin H.S."/>
            <person name="Kim S.B."/>
            <person name="Han K."/>
            <person name="Lee J."/>
            <person name="Park M."/>
            <person name="Lee H.A."/>
            <person name="Lee H.Y."/>
            <person name="Lee Y."/>
            <person name="Oh S."/>
            <person name="Lee J.H."/>
            <person name="Choi E."/>
            <person name="Choi E."/>
            <person name="Lee S.E."/>
            <person name="Jeon J."/>
            <person name="Kim H."/>
            <person name="Choi G."/>
            <person name="Song H."/>
            <person name="Lee J."/>
            <person name="Lee S.C."/>
            <person name="Kwon J.K."/>
            <person name="Lee H.Y."/>
            <person name="Koo N."/>
            <person name="Hong Y."/>
            <person name="Kim R.W."/>
            <person name="Kang W.H."/>
            <person name="Huh J.H."/>
            <person name="Kang B.C."/>
            <person name="Yang T.J."/>
            <person name="Lee Y.H."/>
            <person name="Bennetzen J.L."/>
            <person name="Choi D."/>
        </authorList>
    </citation>
    <scope>NUCLEOTIDE SEQUENCE [LARGE SCALE GENOMIC DNA]</scope>
    <source>
        <strain evidence="8">cv. PBC81</strain>
    </source>
</reference>
<protein>
    <submittedName>
        <fullName evidence="7">DnaJ protein-like protein 1</fullName>
    </submittedName>
</protein>
<dbReference type="InterPro" id="IPR008971">
    <property type="entry name" value="HSP40/DnaJ_pept-bd"/>
</dbReference>
<dbReference type="GO" id="GO:0051082">
    <property type="term" value="F:unfolded protein binding"/>
    <property type="evidence" value="ECO:0007669"/>
    <property type="project" value="InterPro"/>
</dbReference>
<dbReference type="AlphaFoldDB" id="A0A2G2V8C4"/>
<evidence type="ECO:0000313" key="7">
    <source>
        <dbReference type="EMBL" id="PHT29226.1"/>
    </source>
</evidence>
<feature type="compositionally biased region" description="Basic and acidic residues" evidence="5">
    <location>
        <begin position="433"/>
        <end position="451"/>
    </location>
</feature>
<dbReference type="STRING" id="33114.A0A2G2V8C4"/>
<name>A0A2G2V8C4_CAPBA</name>
<evidence type="ECO:0000313" key="8">
    <source>
        <dbReference type="Proteomes" id="UP000224567"/>
    </source>
</evidence>
<dbReference type="InterPro" id="IPR044713">
    <property type="entry name" value="DNJA1/2-like"/>
</dbReference>
<feature type="compositionally biased region" description="Basic and acidic residues" evidence="5">
    <location>
        <begin position="400"/>
        <end position="424"/>
    </location>
</feature>
<dbReference type="GO" id="GO:0008270">
    <property type="term" value="F:zinc ion binding"/>
    <property type="evidence" value="ECO:0007669"/>
    <property type="project" value="UniProtKB-KW"/>
</dbReference>
<dbReference type="GO" id="GO:0030544">
    <property type="term" value="F:Hsp70 protein binding"/>
    <property type="evidence" value="ECO:0007669"/>
    <property type="project" value="InterPro"/>
</dbReference>
<dbReference type="Pfam" id="PF01556">
    <property type="entry name" value="DnaJ_C"/>
    <property type="match status" value="1"/>
</dbReference>
<keyword evidence="4" id="KW-0862">Zinc</keyword>
<proteinExistence type="predicted"/>
<accession>A0A2G2V8C4</accession>
<reference evidence="8" key="2">
    <citation type="journal article" date="2017" name="J. Anim. Genet.">
        <title>Multiple reference genome sequences of hot pepper reveal the massive evolution of plant disease resistance genes by retroduplication.</title>
        <authorList>
            <person name="Kim S."/>
            <person name="Park J."/>
            <person name="Yeom S.-I."/>
            <person name="Kim Y.-M."/>
            <person name="Seo E."/>
            <person name="Kim K.-T."/>
            <person name="Kim M.-S."/>
            <person name="Lee J.M."/>
            <person name="Cheong K."/>
            <person name="Shin H.-S."/>
            <person name="Kim S.-B."/>
            <person name="Han K."/>
            <person name="Lee J."/>
            <person name="Park M."/>
            <person name="Lee H.-A."/>
            <person name="Lee H.-Y."/>
            <person name="Lee Y."/>
            <person name="Oh S."/>
            <person name="Lee J.H."/>
            <person name="Choi E."/>
            <person name="Choi E."/>
            <person name="Lee S.E."/>
            <person name="Jeon J."/>
            <person name="Kim H."/>
            <person name="Choi G."/>
            <person name="Song H."/>
            <person name="Lee J."/>
            <person name="Lee S.-C."/>
            <person name="Kwon J.-K."/>
            <person name="Lee H.-Y."/>
            <person name="Koo N."/>
            <person name="Hong Y."/>
            <person name="Kim R.W."/>
            <person name="Kang W.-H."/>
            <person name="Huh J.H."/>
            <person name="Kang B.-C."/>
            <person name="Yang T.-J."/>
            <person name="Lee Y.-H."/>
            <person name="Bennetzen J.L."/>
            <person name="Choi D."/>
        </authorList>
    </citation>
    <scope>NUCLEOTIDE SEQUENCE [LARGE SCALE GENOMIC DNA]</scope>
    <source>
        <strain evidence="8">cv. PBC81</strain>
    </source>
</reference>
<dbReference type="EMBL" id="MLFT02000136">
    <property type="protein sequence ID" value="PHT29226.1"/>
    <property type="molecule type" value="Genomic_DNA"/>
</dbReference>
<dbReference type="InterPro" id="IPR002939">
    <property type="entry name" value="DnaJ_C"/>
</dbReference>
<keyword evidence="8" id="KW-1185">Reference proteome</keyword>